<protein>
    <recommendedName>
        <fullName evidence="5">Reverse transcriptase domain-containing protein</fullName>
    </recommendedName>
</protein>
<dbReference type="Pfam" id="PF13966">
    <property type="entry name" value="zf-RVT"/>
    <property type="match status" value="1"/>
</dbReference>
<evidence type="ECO:0000259" key="1">
    <source>
        <dbReference type="Pfam" id="PF00078"/>
    </source>
</evidence>
<feature type="domain" description="Reverse transcriptase zinc-binding" evidence="2">
    <location>
        <begin position="398"/>
        <end position="475"/>
    </location>
</feature>
<accession>A0A9R1UQR8</accession>
<organism evidence="3 4">
    <name type="scientific">Lactuca sativa</name>
    <name type="common">Garden lettuce</name>
    <dbReference type="NCBI Taxonomy" id="4236"/>
    <lineage>
        <taxon>Eukaryota</taxon>
        <taxon>Viridiplantae</taxon>
        <taxon>Streptophyta</taxon>
        <taxon>Embryophyta</taxon>
        <taxon>Tracheophyta</taxon>
        <taxon>Spermatophyta</taxon>
        <taxon>Magnoliopsida</taxon>
        <taxon>eudicotyledons</taxon>
        <taxon>Gunneridae</taxon>
        <taxon>Pentapetalae</taxon>
        <taxon>asterids</taxon>
        <taxon>campanulids</taxon>
        <taxon>Asterales</taxon>
        <taxon>Asteraceae</taxon>
        <taxon>Cichorioideae</taxon>
        <taxon>Cichorieae</taxon>
        <taxon>Lactucinae</taxon>
        <taxon>Lactuca</taxon>
    </lineage>
</organism>
<name>A0A9R1UQR8_LACSA</name>
<reference evidence="3 4" key="1">
    <citation type="journal article" date="2017" name="Nat. Commun.">
        <title>Genome assembly with in vitro proximity ligation data and whole-genome triplication in lettuce.</title>
        <authorList>
            <person name="Reyes-Chin-Wo S."/>
            <person name="Wang Z."/>
            <person name="Yang X."/>
            <person name="Kozik A."/>
            <person name="Arikit S."/>
            <person name="Song C."/>
            <person name="Xia L."/>
            <person name="Froenicke L."/>
            <person name="Lavelle D.O."/>
            <person name="Truco M.J."/>
            <person name="Xia R."/>
            <person name="Zhu S."/>
            <person name="Xu C."/>
            <person name="Xu H."/>
            <person name="Xu X."/>
            <person name="Cox K."/>
            <person name="Korf I."/>
            <person name="Meyers B.C."/>
            <person name="Michelmore R.W."/>
        </authorList>
    </citation>
    <scope>NUCLEOTIDE SEQUENCE [LARGE SCALE GENOMIC DNA]</scope>
    <source>
        <strain evidence="4">cv. Salinas</strain>
        <tissue evidence="3">Seedlings</tissue>
    </source>
</reference>
<evidence type="ECO:0000259" key="2">
    <source>
        <dbReference type="Pfam" id="PF13966"/>
    </source>
</evidence>
<dbReference type="InterPro" id="IPR000477">
    <property type="entry name" value="RT_dom"/>
</dbReference>
<dbReference type="EMBL" id="NBSK02000008">
    <property type="protein sequence ID" value="KAJ0191579.1"/>
    <property type="molecule type" value="Genomic_DNA"/>
</dbReference>
<proteinExistence type="predicted"/>
<evidence type="ECO:0000313" key="3">
    <source>
        <dbReference type="EMBL" id="KAJ0191579.1"/>
    </source>
</evidence>
<evidence type="ECO:0008006" key="5">
    <source>
        <dbReference type="Google" id="ProtNLM"/>
    </source>
</evidence>
<comment type="caution">
    <text evidence="3">The sequence shown here is derived from an EMBL/GenBank/DDBJ whole genome shotgun (WGS) entry which is preliminary data.</text>
</comment>
<keyword evidence="4" id="KW-1185">Reference proteome</keyword>
<dbReference type="Pfam" id="PF00078">
    <property type="entry name" value="RVT_1"/>
    <property type="match status" value="1"/>
</dbReference>
<dbReference type="AlphaFoldDB" id="A0A9R1UQR8"/>
<dbReference type="InterPro" id="IPR052343">
    <property type="entry name" value="Retrotransposon-Effector_Assoc"/>
</dbReference>
<dbReference type="PANTHER" id="PTHR46890:SF50">
    <property type="entry name" value="RNA-DIRECTED DNA POLYMERASE, EUKARYOTA, REVERSE TRANSCRIPTASE ZINC-BINDING DOMAIN PROTEIN-RELATED"/>
    <property type="match status" value="1"/>
</dbReference>
<sequence length="602" mass="69213">MEWFITLALKIKDPSSLTDYRPISLIGCMYKSISKILAIRLKFVIGGLIGEVQSAYVERIYILDNPLVINALQSWAKKVKNKILIFKIGFGNKWCQLIRGCLRSSRALVIINGSPTDKFEISKGVQQGDPLSPFLFIIAMESLNVALGQLGIKGFSKACKFQIRHSWVRSWLIPLQLPWCSCWSKYEPHKKTGNQYWMNSNLNYYHGNLKLSFGGRLRLLTSALSNLPTDENKRRINWVSWDKVVAPKTEEGLGVGSIHALNANNLLNKPHDYLSNRNISGVWNNIASVKKELKKRAIDIGEVFKLKIKFGDNSLFWFDKWLGQETMKENFTDLYEQESRKKCYMENMITNGSFVGHCKSSMDDQILSHHLVNLHQDISTMHLVPGENQWRYTVSALRKKIGQQSEPNSVLSSFTWNKLIPLKVNCFIWRTLQNKIPYAVALRLRGIHISSTSYGACINGIECANHLLMLCPFANVVREKIFTCSVHLQMLFERKSSHGVAYNTNPLTIFAKTWHRCPRMRKRFISICYGLVWNLLKNRNERGFNGIFIGPNPTLGVENVKSMVYFWIKCREMEIFVSGWTRSSLIPRPITLFFSIYVLLSF</sequence>
<dbReference type="Proteomes" id="UP000235145">
    <property type="component" value="Unassembled WGS sequence"/>
</dbReference>
<dbReference type="InterPro" id="IPR026960">
    <property type="entry name" value="RVT-Znf"/>
</dbReference>
<evidence type="ECO:0000313" key="4">
    <source>
        <dbReference type="Proteomes" id="UP000235145"/>
    </source>
</evidence>
<feature type="domain" description="Reverse transcriptase" evidence="1">
    <location>
        <begin position="13"/>
        <end position="143"/>
    </location>
</feature>
<gene>
    <name evidence="3" type="ORF">LSAT_V11C800404230</name>
</gene>
<dbReference type="PANTHER" id="PTHR46890">
    <property type="entry name" value="NON-LTR RETROLELEMENT REVERSE TRANSCRIPTASE-LIKE PROTEIN-RELATED"/>
    <property type="match status" value="1"/>
</dbReference>